<feature type="coiled-coil region" evidence="2">
    <location>
        <begin position="277"/>
        <end position="304"/>
    </location>
</feature>
<gene>
    <name evidence="5" type="ORF">Aco03nite_050720</name>
</gene>
<dbReference type="PANTHER" id="PTHR43156:SF2">
    <property type="entry name" value="STAGE II SPORULATION PROTEIN E"/>
    <property type="match status" value="1"/>
</dbReference>
<dbReference type="Gene3D" id="3.60.40.10">
    <property type="entry name" value="PPM-type phosphatase domain"/>
    <property type="match status" value="1"/>
</dbReference>
<keyword evidence="2" id="KW-0175">Coiled coil</keyword>
<feature type="compositionally biased region" description="Polar residues" evidence="3">
    <location>
        <begin position="203"/>
        <end position="212"/>
    </location>
</feature>
<evidence type="ECO:0000256" key="1">
    <source>
        <dbReference type="ARBA" id="ARBA00022801"/>
    </source>
</evidence>
<feature type="domain" description="PPM-type phosphatase" evidence="4">
    <location>
        <begin position="313"/>
        <end position="526"/>
    </location>
</feature>
<dbReference type="SMART" id="SM00331">
    <property type="entry name" value="PP2C_SIG"/>
    <property type="match status" value="1"/>
</dbReference>
<dbReference type="InterPro" id="IPR001932">
    <property type="entry name" value="PPM-type_phosphatase-like_dom"/>
</dbReference>
<dbReference type="EMBL" id="BOMG01000061">
    <property type="protein sequence ID" value="GID56668.1"/>
    <property type="molecule type" value="Genomic_DNA"/>
</dbReference>
<comment type="caution">
    <text evidence="5">The sequence shown here is derived from an EMBL/GenBank/DDBJ whole genome shotgun (WGS) entry which is preliminary data.</text>
</comment>
<dbReference type="InterPro" id="IPR052016">
    <property type="entry name" value="Bact_Sigma-Reg"/>
</dbReference>
<evidence type="ECO:0000256" key="2">
    <source>
        <dbReference type="SAM" id="Coils"/>
    </source>
</evidence>
<dbReference type="Pfam" id="PF07228">
    <property type="entry name" value="SpoIIE"/>
    <property type="match status" value="1"/>
</dbReference>
<keyword evidence="1" id="KW-0378">Hydrolase</keyword>
<reference evidence="5 6" key="1">
    <citation type="submission" date="2021-01" db="EMBL/GenBank/DDBJ databases">
        <title>Whole genome shotgun sequence of Actinoplanes couchii NBRC 106145.</title>
        <authorList>
            <person name="Komaki H."/>
            <person name="Tamura T."/>
        </authorList>
    </citation>
    <scope>NUCLEOTIDE SEQUENCE [LARGE SCALE GENOMIC DNA]</scope>
    <source>
        <strain evidence="5 6">NBRC 106145</strain>
    </source>
</reference>
<dbReference type="Gene3D" id="3.30.450.20">
    <property type="entry name" value="PAS domain"/>
    <property type="match status" value="1"/>
</dbReference>
<accession>A0ABQ3XDT9</accession>
<sequence length="529" mass="57152">MRDVLAGAGSLSGAYASVDWAATPLGDMDGWSPTLRMAVTTALQTRFPVTLLWGPEHVLVYNEAYVPMIGDKHPAALGRPARQVFPEIWETIGPMLRSVSGGDGATWVSDLRLLMDRHGFLEETYFTFSYSAVTNDTGGIEGVIDIASETTEQVLGNRRLRLLHRLTEALGTASEPDGLIERALPVLRAASNDFTTVELDLTGTSEQATELDQTGDETAGGQPAGGQEIAGRESETRVIREPLPGSGGVLVVRPSPHLAADDAYLAFVRLVAGTLTQAFDRVRIRQAEQRLARMEREMSETLQRSLLTPPRRTEHQKVAVRYHSAVAQAHIGGDWYDSFVLPDGTLTLVVGDVTGHDRHAAAAMAQLRNVLRGIAVTVQSPPSRILAGLDGAMTSLGVDTMATAVIAQFVDRWTLRLSNAGHPPPALLRPDGTATLLTGEPAPLLGIRRLRPRDDHTVVLEPGATVVFYTDGLIERRGTGLDESLRRLTTELTGRQHLDPEGICDHLLDTFSTGADDDIVLLAVRVADL</sequence>
<organism evidence="5 6">
    <name type="scientific">Actinoplanes couchii</name>
    <dbReference type="NCBI Taxonomy" id="403638"/>
    <lineage>
        <taxon>Bacteria</taxon>
        <taxon>Bacillati</taxon>
        <taxon>Actinomycetota</taxon>
        <taxon>Actinomycetes</taxon>
        <taxon>Micromonosporales</taxon>
        <taxon>Micromonosporaceae</taxon>
        <taxon>Actinoplanes</taxon>
    </lineage>
</organism>
<protein>
    <recommendedName>
        <fullName evidence="4">PPM-type phosphatase domain-containing protein</fullName>
    </recommendedName>
</protein>
<proteinExistence type="predicted"/>
<dbReference type="SUPFAM" id="SSF81606">
    <property type="entry name" value="PP2C-like"/>
    <property type="match status" value="1"/>
</dbReference>
<dbReference type="RefSeq" id="WP_203798543.1">
    <property type="nucleotide sequence ID" value="NZ_BAAAQE010000018.1"/>
</dbReference>
<evidence type="ECO:0000256" key="3">
    <source>
        <dbReference type="SAM" id="MobiDB-lite"/>
    </source>
</evidence>
<name>A0ABQ3XDT9_9ACTN</name>
<evidence type="ECO:0000259" key="4">
    <source>
        <dbReference type="SMART" id="SM00331"/>
    </source>
</evidence>
<evidence type="ECO:0000313" key="5">
    <source>
        <dbReference type="EMBL" id="GID56668.1"/>
    </source>
</evidence>
<keyword evidence="6" id="KW-1185">Reference proteome</keyword>
<dbReference type="InterPro" id="IPR036457">
    <property type="entry name" value="PPM-type-like_dom_sf"/>
</dbReference>
<dbReference type="Proteomes" id="UP000612282">
    <property type="component" value="Unassembled WGS sequence"/>
</dbReference>
<evidence type="ECO:0000313" key="6">
    <source>
        <dbReference type="Proteomes" id="UP000612282"/>
    </source>
</evidence>
<dbReference type="PANTHER" id="PTHR43156">
    <property type="entry name" value="STAGE II SPORULATION PROTEIN E-RELATED"/>
    <property type="match status" value="1"/>
</dbReference>
<feature type="region of interest" description="Disordered" evidence="3">
    <location>
        <begin position="203"/>
        <end position="236"/>
    </location>
</feature>